<keyword evidence="2" id="KW-1185">Reference proteome</keyword>
<accession>A0ABS8VLL6</accession>
<sequence length="91" mass="9959">SGDNDHRLLTGQVRQNAGLGKKWLQVDCLNPALHRHFMDHDRKHANESLVETSLPSVLLTMDGSSVVRGSPPAVHRNSVGVAISFRLISPL</sequence>
<organism evidence="1 2">
    <name type="scientific">Datura stramonium</name>
    <name type="common">Jimsonweed</name>
    <name type="synonym">Common thornapple</name>
    <dbReference type="NCBI Taxonomy" id="4076"/>
    <lineage>
        <taxon>Eukaryota</taxon>
        <taxon>Viridiplantae</taxon>
        <taxon>Streptophyta</taxon>
        <taxon>Embryophyta</taxon>
        <taxon>Tracheophyta</taxon>
        <taxon>Spermatophyta</taxon>
        <taxon>Magnoliopsida</taxon>
        <taxon>eudicotyledons</taxon>
        <taxon>Gunneridae</taxon>
        <taxon>Pentapetalae</taxon>
        <taxon>asterids</taxon>
        <taxon>lamiids</taxon>
        <taxon>Solanales</taxon>
        <taxon>Solanaceae</taxon>
        <taxon>Solanoideae</taxon>
        <taxon>Datureae</taxon>
        <taxon>Datura</taxon>
    </lineage>
</organism>
<feature type="non-terminal residue" evidence="1">
    <location>
        <position position="1"/>
    </location>
</feature>
<dbReference type="Proteomes" id="UP000823775">
    <property type="component" value="Unassembled WGS sequence"/>
</dbReference>
<name>A0ABS8VLL6_DATST</name>
<evidence type="ECO:0000313" key="2">
    <source>
        <dbReference type="Proteomes" id="UP000823775"/>
    </source>
</evidence>
<gene>
    <name evidence="1" type="ORF">HAX54_038807</name>
</gene>
<reference evidence="1 2" key="1">
    <citation type="journal article" date="2021" name="BMC Genomics">
        <title>Datura genome reveals duplications of psychoactive alkaloid biosynthetic genes and high mutation rate following tissue culture.</title>
        <authorList>
            <person name="Rajewski A."/>
            <person name="Carter-House D."/>
            <person name="Stajich J."/>
            <person name="Litt A."/>
        </authorList>
    </citation>
    <scope>NUCLEOTIDE SEQUENCE [LARGE SCALE GENOMIC DNA]</scope>
    <source>
        <strain evidence="1">AR-01</strain>
    </source>
</reference>
<protein>
    <submittedName>
        <fullName evidence="1">Uncharacterized protein</fullName>
    </submittedName>
</protein>
<comment type="caution">
    <text evidence="1">The sequence shown here is derived from an EMBL/GenBank/DDBJ whole genome shotgun (WGS) entry which is preliminary data.</text>
</comment>
<proteinExistence type="predicted"/>
<feature type="non-terminal residue" evidence="1">
    <location>
        <position position="91"/>
    </location>
</feature>
<evidence type="ECO:0000313" key="1">
    <source>
        <dbReference type="EMBL" id="MCE0481230.1"/>
    </source>
</evidence>
<dbReference type="EMBL" id="JACEIK010005326">
    <property type="protein sequence ID" value="MCE0481230.1"/>
    <property type="molecule type" value="Genomic_DNA"/>
</dbReference>